<sequence length="163" mass="17682">MTKQKSDKIDAPLPPDELAARLAEVFALIGPLYRRAYRKVETSETIEGLSVGVRTVLEVLRAYDTPLTVPQIGRSLAVSRQFVQRTVNDAAALGYVECVPNPAHQRSSLIRLTDSGRAAVGAVLAREHDVLRQVGGELTAADLDSCVRVLTNLLALVDHVDVN</sequence>
<dbReference type="Pfam" id="PF12802">
    <property type="entry name" value="MarR_2"/>
    <property type="match status" value="1"/>
</dbReference>
<evidence type="ECO:0000313" key="3">
    <source>
        <dbReference type="Proteomes" id="UP001551482"/>
    </source>
</evidence>
<name>A0ABV3DPW8_9ACTN</name>
<reference evidence="2 3" key="1">
    <citation type="submission" date="2024-06" db="EMBL/GenBank/DDBJ databases">
        <title>The Natural Products Discovery Center: Release of the First 8490 Sequenced Strains for Exploring Actinobacteria Biosynthetic Diversity.</title>
        <authorList>
            <person name="Kalkreuter E."/>
            <person name="Kautsar S.A."/>
            <person name="Yang D."/>
            <person name="Bader C.D."/>
            <person name="Teijaro C.N."/>
            <person name="Fluegel L."/>
            <person name="Davis C.M."/>
            <person name="Simpson J.R."/>
            <person name="Lauterbach L."/>
            <person name="Steele A.D."/>
            <person name="Gui C."/>
            <person name="Meng S."/>
            <person name="Li G."/>
            <person name="Viehrig K."/>
            <person name="Ye F."/>
            <person name="Su P."/>
            <person name="Kiefer A.F."/>
            <person name="Nichols A."/>
            <person name="Cepeda A.J."/>
            <person name="Yan W."/>
            <person name="Fan B."/>
            <person name="Jiang Y."/>
            <person name="Adhikari A."/>
            <person name="Zheng C.-J."/>
            <person name="Schuster L."/>
            <person name="Cowan T.M."/>
            <person name="Smanski M.J."/>
            <person name="Chevrette M.G."/>
            <person name="De Carvalho L.P.S."/>
            <person name="Shen B."/>
        </authorList>
    </citation>
    <scope>NUCLEOTIDE SEQUENCE [LARGE SCALE GENOMIC DNA]</scope>
    <source>
        <strain evidence="2 3">NPDC048946</strain>
    </source>
</reference>
<gene>
    <name evidence="2" type="ORF">AB0C36_30370</name>
</gene>
<dbReference type="EMBL" id="JBEZFP010000100">
    <property type="protein sequence ID" value="MEU8137805.1"/>
    <property type="molecule type" value="Genomic_DNA"/>
</dbReference>
<organism evidence="2 3">
    <name type="scientific">Streptodolium elevatio</name>
    <dbReference type="NCBI Taxonomy" id="3157996"/>
    <lineage>
        <taxon>Bacteria</taxon>
        <taxon>Bacillati</taxon>
        <taxon>Actinomycetota</taxon>
        <taxon>Actinomycetes</taxon>
        <taxon>Kitasatosporales</taxon>
        <taxon>Streptomycetaceae</taxon>
        <taxon>Streptodolium</taxon>
    </lineage>
</organism>
<dbReference type="PANTHER" id="PTHR33164:SF99">
    <property type="entry name" value="MARR FAMILY REGULATORY PROTEIN"/>
    <property type="match status" value="1"/>
</dbReference>
<keyword evidence="3" id="KW-1185">Reference proteome</keyword>
<feature type="domain" description="HTH marR-type" evidence="1">
    <location>
        <begin position="15"/>
        <end position="155"/>
    </location>
</feature>
<evidence type="ECO:0000313" key="2">
    <source>
        <dbReference type="EMBL" id="MEU8137805.1"/>
    </source>
</evidence>
<proteinExistence type="predicted"/>
<dbReference type="InterPro" id="IPR039422">
    <property type="entry name" value="MarR/SlyA-like"/>
</dbReference>
<comment type="caution">
    <text evidence="2">The sequence shown here is derived from an EMBL/GenBank/DDBJ whole genome shotgun (WGS) entry which is preliminary data.</text>
</comment>
<dbReference type="PANTHER" id="PTHR33164">
    <property type="entry name" value="TRANSCRIPTIONAL REGULATOR, MARR FAMILY"/>
    <property type="match status" value="1"/>
</dbReference>
<dbReference type="SUPFAM" id="SSF46785">
    <property type="entry name" value="Winged helix' DNA-binding domain"/>
    <property type="match status" value="1"/>
</dbReference>
<dbReference type="SMART" id="SM00347">
    <property type="entry name" value="HTH_MARR"/>
    <property type="match status" value="1"/>
</dbReference>
<protein>
    <submittedName>
        <fullName evidence="2">MarR family winged helix-turn-helix transcriptional regulator</fullName>
    </submittedName>
</protein>
<accession>A0ABV3DPW8</accession>
<evidence type="ECO:0000259" key="1">
    <source>
        <dbReference type="PROSITE" id="PS50995"/>
    </source>
</evidence>
<dbReference type="Proteomes" id="UP001551482">
    <property type="component" value="Unassembled WGS sequence"/>
</dbReference>
<dbReference type="PROSITE" id="PS50995">
    <property type="entry name" value="HTH_MARR_2"/>
    <property type="match status" value="1"/>
</dbReference>
<dbReference type="InterPro" id="IPR000835">
    <property type="entry name" value="HTH_MarR-typ"/>
</dbReference>
<dbReference type="Gene3D" id="1.10.10.10">
    <property type="entry name" value="Winged helix-like DNA-binding domain superfamily/Winged helix DNA-binding domain"/>
    <property type="match status" value="1"/>
</dbReference>
<dbReference type="RefSeq" id="WP_358360247.1">
    <property type="nucleotide sequence ID" value="NZ_JBEZFP010000100.1"/>
</dbReference>
<dbReference type="InterPro" id="IPR036390">
    <property type="entry name" value="WH_DNA-bd_sf"/>
</dbReference>
<dbReference type="InterPro" id="IPR036388">
    <property type="entry name" value="WH-like_DNA-bd_sf"/>
</dbReference>